<feature type="binding site" evidence="2">
    <location>
        <begin position="92"/>
        <end position="94"/>
    </location>
    <ligand>
        <name>biotin</name>
        <dbReference type="ChEBI" id="CHEBI:57586"/>
    </ligand>
</feature>
<dbReference type="EC" id="6.3.4.15" evidence="2"/>
<dbReference type="Pfam" id="PF03099">
    <property type="entry name" value="BPL_LplA_LipB"/>
    <property type="match status" value="1"/>
</dbReference>
<dbReference type="Gene3D" id="2.30.30.100">
    <property type="match status" value="1"/>
</dbReference>
<evidence type="ECO:0000256" key="1">
    <source>
        <dbReference type="ARBA" id="ARBA00022598"/>
    </source>
</evidence>
<dbReference type="GO" id="GO:0006355">
    <property type="term" value="P:regulation of DNA-templated transcription"/>
    <property type="evidence" value="ECO:0007669"/>
    <property type="project" value="UniProtKB-UniRule"/>
</dbReference>
<keyword evidence="2" id="KW-0067">ATP-binding</keyword>
<comment type="function">
    <text evidence="2">Acts both as a biotin--[acetyl-CoA-carboxylase] ligase and a repressor.</text>
</comment>
<dbReference type="GO" id="GO:0003677">
    <property type="term" value="F:DNA binding"/>
    <property type="evidence" value="ECO:0007669"/>
    <property type="project" value="UniProtKB-UniRule"/>
</dbReference>
<dbReference type="AlphaFoldDB" id="A0A9D9N8G6"/>
<dbReference type="PANTHER" id="PTHR12835:SF5">
    <property type="entry name" value="BIOTIN--PROTEIN LIGASE"/>
    <property type="match status" value="1"/>
</dbReference>
<feature type="binding site" evidence="2">
    <location>
        <position position="116"/>
    </location>
    <ligand>
        <name>biotin</name>
        <dbReference type="ChEBI" id="CHEBI:57586"/>
    </ligand>
</feature>
<keyword evidence="2" id="KW-0092">Biotin</keyword>
<dbReference type="EMBL" id="JADIML010000263">
    <property type="protein sequence ID" value="MBO8464104.1"/>
    <property type="molecule type" value="Genomic_DNA"/>
</dbReference>
<keyword evidence="2" id="KW-0238">DNA-binding</keyword>
<evidence type="ECO:0000313" key="4">
    <source>
        <dbReference type="EMBL" id="MBO8464104.1"/>
    </source>
</evidence>
<protein>
    <recommendedName>
        <fullName evidence="2">Bifunctional ligase/repressor BirA</fullName>
    </recommendedName>
    <alternativeName>
        <fullName evidence="2">Biotin--[acetyl-CoA-carboxylase] ligase</fullName>
        <ecNumber evidence="2">6.3.4.15</ecNumber>
    </alternativeName>
    <alternativeName>
        <fullName evidence="2">Biotin--protein ligase</fullName>
    </alternativeName>
    <alternativeName>
        <fullName evidence="2">Biotin-[acetyl-CoA carboxylase] synthetase</fullName>
    </alternativeName>
</protein>
<organism evidence="4 5">
    <name type="scientific">Candidatus Scybalomonas excrementavium</name>
    <dbReference type="NCBI Taxonomy" id="2840943"/>
    <lineage>
        <taxon>Bacteria</taxon>
        <taxon>Bacillati</taxon>
        <taxon>Bacillota</taxon>
        <taxon>Clostridia</taxon>
        <taxon>Lachnospirales</taxon>
        <taxon>Lachnospiraceae</taxon>
        <taxon>Lachnospiraceae incertae sedis</taxon>
        <taxon>Candidatus Scybalomonas</taxon>
    </lineage>
</organism>
<reference evidence="4" key="1">
    <citation type="submission" date="2020-10" db="EMBL/GenBank/DDBJ databases">
        <authorList>
            <person name="Gilroy R."/>
        </authorList>
    </citation>
    <scope>NUCLEOTIDE SEQUENCE</scope>
    <source>
        <strain evidence="4">E3-2379</strain>
    </source>
</reference>
<dbReference type="InterPro" id="IPR045864">
    <property type="entry name" value="aa-tRNA-synth_II/BPL/LPL"/>
</dbReference>
<dbReference type="GO" id="GO:0004077">
    <property type="term" value="F:biotin--[biotin carboxyl-carrier protein] ligase activity"/>
    <property type="evidence" value="ECO:0007669"/>
    <property type="project" value="UniProtKB-UniRule"/>
</dbReference>
<evidence type="ECO:0000259" key="3">
    <source>
        <dbReference type="PROSITE" id="PS51733"/>
    </source>
</evidence>
<keyword evidence="2" id="KW-0678">Repressor</keyword>
<name>A0A9D9N8G6_9FIRM</name>
<dbReference type="NCBIfam" id="TIGR00121">
    <property type="entry name" value="birA_ligase"/>
    <property type="match status" value="1"/>
</dbReference>
<reference evidence="4" key="2">
    <citation type="journal article" date="2021" name="PeerJ">
        <title>Extensive microbial diversity within the chicken gut microbiome revealed by metagenomics and culture.</title>
        <authorList>
            <person name="Gilroy R."/>
            <person name="Ravi A."/>
            <person name="Getino M."/>
            <person name="Pursley I."/>
            <person name="Horton D.L."/>
            <person name="Alikhan N.F."/>
            <person name="Baker D."/>
            <person name="Gharbi K."/>
            <person name="Hall N."/>
            <person name="Watson M."/>
            <person name="Adriaenssens E.M."/>
            <person name="Foster-Nyarko E."/>
            <person name="Jarju S."/>
            <person name="Secka A."/>
            <person name="Antonio M."/>
            <person name="Oren A."/>
            <person name="Chaudhuri R.R."/>
            <person name="La Ragione R."/>
            <person name="Hildebrand F."/>
            <person name="Pallen M.J."/>
        </authorList>
    </citation>
    <scope>NUCLEOTIDE SEQUENCE</scope>
    <source>
        <strain evidence="4">E3-2379</strain>
    </source>
</reference>
<dbReference type="Proteomes" id="UP000823618">
    <property type="component" value="Unassembled WGS sequence"/>
</dbReference>
<dbReference type="PROSITE" id="PS51733">
    <property type="entry name" value="BPL_LPL_CATALYTIC"/>
    <property type="match status" value="1"/>
</dbReference>
<comment type="catalytic activity">
    <reaction evidence="2">
        <text>biotin + L-lysyl-[protein] + ATP = N(6)-biotinyl-L-lysyl-[protein] + AMP + diphosphate + H(+)</text>
        <dbReference type="Rhea" id="RHEA:11756"/>
        <dbReference type="Rhea" id="RHEA-COMP:9752"/>
        <dbReference type="Rhea" id="RHEA-COMP:10505"/>
        <dbReference type="ChEBI" id="CHEBI:15378"/>
        <dbReference type="ChEBI" id="CHEBI:29969"/>
        <dbReference type="ChEBI" id="CHEBI:30616"/>
        <dbReference type="ChEBI" id="CHEBI:33019"/>
        <dbReference type="ChEBI" id="CHEBI:57586"/>
        <dbReference type="ChEBI" id="CHEBI:83144"/>
        <dbReference type="ChEBI" id="CHEBI:456215"/>
        <dbReference type="EC" id="6.3.4.15"/>
    </reaction>
</comment>
<dbReference type="SUPFAM" id="SSF55681">
    <property type="entry name" value="Class II aaRS and biotin synthetases"/>
    <property type="match status" value="1"/>
</dbReference>
<dbReference type="HAMAP" id="MF_00978">
    <property type="entry name" value="Bifunct_BirA"/>
    <property type="match status" value="1"/>
</dbReference>
<dbReference type="PANTHER" id="PTHR12835">
    <property type="entry name" value="BIOTIN PROTEIN LIGASE"/>
    <property type="match status" value="1"/>
</dbReference>
<dbReference type="InterPro" id="IPR030855">
    <property type="entry name" value="Bifunct_BirA"/>
</dbReference>
<dbReference type="InterPro" id="IPR036390">
    <property type="entry name" value="WH_DNA-bd_sf"/>
</dbReference>
<dbReference type="GO" id="GO:0005737">
    <property type="term" value="C:cytoplasm"/>
    <property type="evidence" value="ECO:0007669"/>
    <property type="project" value="TreeGrafter"/>
</dbReference>
<dbReference type="GO" id="GO:0009249">
    <property type="term" value="P:protein lipoylation"/>
    <property type="evidence" value="ECO:0007669"/>
    <property type="project" value="UniProtKB-ARBA"/>
</dbReference>
<dbReference type="CDD" id="cd16442">
    <property type="entry name" value="BPL"/>
    <property type="match status" value="1"/>
</dbReference>
<proteinExistence type="inferred from homology"/>
<dbReference type="InterPro" id="IPR004143">
    <property type="entry name" value="BPL_LPL_catalytic"/>
</dbReference>
<keyword evidence="1 2" id="KW-0436">Ligase</keyword>
<dbReference type="InterPro" id="IPR013196">
    <property type="entry name" value="HTH_11"/>
</dbReference>
<comment type="similarity">
    <text evidence="2">Belongs to the biotin--protein ligase family.</text>
</comment>
<dbReference type="SUPFAM" id="SSF46785">
    <property type="entry name" value="Winged helix' DNA-binding domain"/>
    <property type="match status" value="1"/>
</dbReference>
<accession>A0A9D9N8G6</accession>
<gene>
    <name evidence="2" type="primary">birA</name>
    <name evidence="4" type="ORF">IAC13_09255</name>
</gene>
<keyword evidence="2" id="KW-0804">Transcription</keyword>
<dbReference type="Gene3D" id="3.30.930.10">
    <property type="entry name" value="Bira Bifunctional Protein, Domain 2"/>
    <property type="match status" value="1"/>
</dbReference>
<feature type="binding site" evidence="2">
    <location>
        <begin position="120"/>
        <end position="122"/>
    </location>
    <ligand>
        <name>biotin</name>
        <dbReference type="ChEBI" id="CHEBI:57586"/>
    </ligand>
</feature>
<feature type="DNA-binding region" description="H-T-H motif" evidence="2">
    <location>
        <begin position="21"/>
        <end position="40"/>
    </location>
</feature>
<comment type="caution">
    <text evidence="4">The sequence shown here is derived from an EMBL/GenBank/DDBJ whole genome shotgun (WGS) entry which is preliminary data.</text>
</comment>
<feature type="domain" description="BPL/LPL catalytic" evidence="3">
    <location>
        <begin position="74"/>
        <end position="267"/>
    </location>
</feature>
<sequence length="325" mass="36031">MTVKESVLLLLEQQKGEFLSGQEIADKIFVTRASVWKAIKALQSEGYSIEAVTNRGYAIRQAPDVLSSVMIKAGLKEPYKSLEIKTEKSVDSTNTKLKYEVDLIKEKDMVLLAEEQTGGRGRLGRSFFSPNGTGLYMSLLLHPQIANDQGGLLTTAAAAAVAVAIEKISGESTQIKWVNDIWMRGKKVAGILTEASASLEAGHLEYAIVGIGINVIEPQEGFPEELQDIAGAIFSKDIHRENLRNQLAAEILNQFMEYYKHLEEKPFLQEYKKRSFVIGKNIKVIKANSSRKAKALEMDDSFQLKVQYEDGSIETLSSGEISIRL</sequence>
<dbReference type="Gene3D" id="1.10.10.10">
    <property type="entry name" value="Winged helix-like DNA-binding domain superfamily/Winged helix DNA-binding domain"/>
    <property type="match status" value="1"/>
</dbReference>
<dbReference type="InterPro" id="IPR036388">
    <property type="entry name" value="WH-like_DNA-bd_sf"/>
</dbReference>
<dbReference type="GO" id="GO:0016740">
    <property type="term" value="F:transferase activity"/>
    <property type="evidence" value="ECO:0007669"/>
    <property type="project" value="UniProtKB-ARBA"/>
</dbReference>
<dbReference type="GO" id="GO:0005524">
    <property type="term" value="F:ATP binding"/>
    <property type="evidence" value="ECO:0007669"/>
    <property type="project" value="UniProtKB-UniRule"/>
</dbReference>
<evidence type="ECO:0000256" key="2">
    <source>
        <dbReference type="HAMAP-Rule" id="MF_00978"/>
    </source>
</evidence>
<keyword evidence="2" id="KW-0805">Transcription regulation</keyword>
<dbReference type="Pfam" id="PF08279">
    <property type="entry name" value="HTH_11"/>
    <property type="match status" value="1"/>
</dbReference>
<dbReference type="InterPro" id="IPR004408">
    <property type="entry name" value="Biotin_CoA_COase_ligase"/>
</dbReference>
<keyword evidence="2" id="KW-0547">Nucleotide-binding</keyword>
<evidence type="ECO:0000313" key="5">
    <source>
        <dbReference type="Proteomes" id="UP000823618"/>
    </source>
</evidence>
<feature type="binding site" evidence="2">
    <location>
        <position position="187"/>
    </location>
    <ligand>
        <name>biotin</name>
        <dbReference type="ChEBI" id="CHEBI:57586"/>
    </ligand>
</feature>